<reference evidence="4" key="1">
    <citation type="submission" date="2021-01" db="EMBL/GenBank/DDBJ databases">
        <authorList>
            <person name="Corre E."/>
            <person name="Pelletier E."/>
            <person name="Niang G."/>
            <person name="Scheremetjew M."/>
            <person name="Finn R."/>
            <person name="Kale V."/>
            <person name="Holt S."/>
            <person name="Cochrane G."/>
            <person name="Meng A."/>
            <person name="Brown T."/>
            <person name="Cohen L."/>
        </authorList>
    </citation>
    <scope>NUCLEOTIDE SEQUENCE</scope>
    <source>
        <strain evidence="4">SL-175</strain>
    </source>
</reference>
<dbReference type="AlphaFoldDB" id="A0A7S0SWE8"/>
<dbReference type="InterPro" id="IPR029044">
    <property type="entry name" value="Nucleotide-diphossugar_trans"/>
</dbReference>
<dbReference type="EMBL" id="HBFC01028554">
    <property type="protein sequence ID" value="CAD8716017.1"/>
    <property type="molecule type" value="Transcribed_RNA"/>
</dbReference>
<evidence type="ECO:0008006" key="5">
    <source>
        <dbReference type="Google" id="ProtNLM"/>
    </source>
</evidence>
<name>A0A7S0SWE8_9CHLO</name>
<organism evidence="4">
    <name type="scientific">Mantoniella antarctica</name>
    <dbReference type="NCBI Taxonomy" id="81844"/>
    <lineage>
        <taxon>Eukaryota</taxon>
        <taxon>Viridiplantae</taxon>
        <taxon>Chlorophyta</taxon>
        <taxon>Mamiellophyceae</taxon>
        <taxon>Mamiellales</taxon>
        <taxon>Mamiellaceae</taxon>
        <taxon>Mantoniella</taxon>
    </lineage>
</organism>
<comment type="similarity">
    <text evidence="1">Belongs to the glycosyltransferase 34 family.</text>
</comment>
<dbReference type="GO" id="GO:0006487">
    <property type="term" value="P:protein N-linked glycosylation"/>
    <property type="evidence" value="ECO:0007669"/>
    <property type="project" value="TreeGrafter"/>
</dbReference>
<keyword evidence="2" id="KW-0328">Glycosyltransferase</keyword>
<dbReference type="PANTHER" id="PTHR31306">
    <property type="entry name" value="ALPHA-1,6-MANNOSYLTRANSFERASE MNN11-RELATED"/>
    <property type="match status" value="1"/>
</dbReference>
<dbReference type="GO" id="GO:0016757">
    <property type="term" value="F:glycosyltransferase activity"/>
    <property type="evidence" value="ECO:0007669"/>
    <property type="project" value="UniProtKB-KW"/>
</dbReference>
<dbReference type="Pfam" id="PF05637">
    <property type="entry name" value="Glyco_transf_34"/>
    <property type="match status" value="1"/>
</dbReference>
<evidence type="ECO:0000256" key="1">
    <source>
        <dbReference type="ARBA" id="ARBA00005664"/>
    </source>
</evidence>
<evidence type="ECO:0000313" key="4">
    <source>
        <dbReference type="EMBL" id="CAD8716017.1"/>
    </source>
</evidence>
<dbReference type="PANTHER" id="PTHR31306:SF4">
    <property type="entry name" value="ALPHA-1,2-GALACTOSYLTRANSFERASE"/>
    <property type="match status" value="1"/>
</dbReference>
<dbReference type="SUPFAM" id="SSF53448">
    <property type="entry name" value="Nucleotide-diphospho-sugar transferases"/>
    <property type="match status" value="1"/>
</dbReference>
<keyword evidence="3" id="KW-0808">Transferase</keyword>
<sequence>MRRTSGLARLGLYVIAGILSSLAIALPFHSSWGSSRRSAAVAGRTTTAAAPPFAGLLSFCHGPKFEAMESWTSRNHREYARRHRYDVFQGDDNILPHMHFLEPFAWLKAGLLWQLLQARSAHQWFVWVDCDALYMNLDKSVPDLLRDLGVDPGPAGTTHVVAADDLGSSLFNTGVLVVRNSQWSRDFFANVLRSAKHHDVRNHGWWEQFAMQELYKQNHHEEQKRVAIIQERYKLNAFTNQREYVDGVSFVLHQVFCPGDQPNTAATVAECGRKFKGYFCTTLAEMYPKQCSEDVSVQQEIIDARVSKLGFRG</sequence>
<evidence type="ECO:0000256" key="3">
    <source>
        <dbReference type="ARBA" id="ARBA00022679"/>
    </source>
</evidence>
<accession>A0A7S0SWE8</accession>
<dbReference type="InterPro" id="IPR008630">
    <property type="entry name" value="Glyco_trans_34"/>
</dbReference>
<gene>
    <name evidence="4" type="ORF">MANT1106_LOCUS17058</name>
</gene>
<evidence type="ECO:0000256" key="2">
    <source>
        <dbReference type="ARBA" id="ARBA00022676"/>
    </source>
</evidence>
<dbReference type="Gene3D" id="3.90.550.10">
    <property type="entry name" value="Spore Coat Polysaccharide Biosynthesis Protein SpsA, Chain A"/>
    <property type="match status" value="1"/>
</dbReference>
<proteinExistence type="inferred from homology"/>
<protein>
    <recommendedName>
        <fullName evidence="5">Glycosyltransferase</fullName>
    </recommendedName>
</protein>
<dbReference type="GO" id="GO:0000139">
    <property type="term" value="C:Golgi membrane"/>
    <property type="evidence" value="ECO:0007669"/>
    <property type="project" value="TreeGrafter"/>
</dbReference>